<comment type="cofactor">
    <cofactor evidence="2">
        <name>[4Fe-4S] cluster</name>
        <dbReference type="ChEBI" id="CHEBI:49883"/>
    </cofactor>
</comment>
<dbReference type="InterPro" id="IPR003265">
    <property type="entry name" value="HhH-GPD_domain"/>
</dbReference>
<keyword evidence="12" id="KW-0326">Glycosidase</keyword>
<evidence type="ECO:0000313" key="14">
    <source>
        <dbReference type="EMBL" id="PIZ46100.1"/>
    </source>
</evidence>
<dbReference type="PROSITE" id="PS01155">
    <property type="entry name" value="ENDONUCLEASE_III_2"/>
    <property type="match status" value="1"/>
</dbReference>
<comment type="similarity">
    <text evidence="3">Belongs to the Nth/MutY family.</text>
</comment>
<evidence type="ECO:0000256" key="1">
    <source>
        <dbReference type="ARBA" id="ARBA00000843"/>
    </source>
</evidence>
<proteinExistence type="inferred from homology"/>
<reference evidence="15" key="1">
    <citation type="submission" date="2017-09" db="EMBL/GenBank/DDBJ databases">
        <title>Depth-based differentiation of microbial function through sediment-hosted aquifers and enrichment of novel symbionts in the deep terrestrial subsurface.</title>
        <authorList>
            <person name="Probst A.J."/>
            <person name="Ladd B."/>
            <person name="Jarett J.K."/>
            <person name="Geller-Mcgrath D.E."/>
            <person name="Sieber C.M.K."/>
            <person name="Emerson J.B."/>
            <person name="Anantharaman K."/>
            <person name="Thomas B.C."/>
            <person name="Malmstrom R."/>
            <person name="Stieglmeier M."/>
            <person name="Klingl A."/>
            <person name="Woyke T."/>
            <person name="Ryan C.M."/>
            <person name="Banfield J.F."/>
        </authorList>
    </citation>
    <scope>NUCLEOTIDE SEQUENCE [LARGE SCALE GENOMIC DNA]</scope>
</reference>
<accession>A0A2M7TII5</accession>
<dbReference type="SUPFAM" id="SSF48150">
    <property type="entry name" value="DNA-glycosylase"/>
    <property type="match status" value="1"/>
</dbReference>
<dbReference type="GO" id="GO:0000701">
    <property type="term" value="F:purine-specific mismatch base pair DNA N-glycosylase activity"/>
    <property type="evidence" value="ECO:0007669"/>
    <property type="project" value="UniProtKB-EC"/>
</dbReference>
<dbReference type="PANTHER" id="PTHR42944:SF1">
    <property type="entry name" value="ADENINE DNA GLYCOSYLASE"/>
    <property type="match status" value="1"/>
</dbReference>
<dbReference type="EMBL" id="PFNL01000112">
    <property type="protein sequence ID" value="PIZ46100.1"/>
    <property type="molecule type" value="Genomic_DNA"/>
</dbReference>
<dbReference type="InterPro" id="IPR011257">
    <property type="entry name" value="DNA_glycosylase"/>
</dbReference>
<dbReference type="GO" id="GO:0051536">
    <property type="term" value="F:iron-sulfur cluster binding"/>
    <property type="evidence" value="ECO:0007669"/>
    <property type="project" value="UniProtKB-KW"/>
</dbReference>
<comment type="caution">
    <text evidence="14">The sequence shown here is derived from an EMBL/GenBank/DDBJ whole genome shotgun (WGS) entry which is preliminary data.</text>
</comment>
<dbReference type="GO" id="GO:0004519">
    <property type="term" value="F:endonuclease activity"/>
    <property type="evidence" value="ECO:0007669"/>
    <property type="project" value="UniProtKB-KW"/>
</dbReference>
<sequence>MNSIPNFSHLVKPLTKNSVVRFQNVIWDYYRHNKRSFPWRETTNPYFIMVSEAMLQQTQTKRVGEYYRKFIDKFPTVESLATATLREILTVWQGLGYNRRAKFLHNAAQKVVADFDGLIPATLSDLEDLPGIGPNTAGAILAYAYNQPTAFIETNIRSVFLYLFFRNTDAVSDSELLSIIDQTLDKNNPRDWYYALTDYGVFIKSQTKNPSRKSKHYTKQSKFEGSDRQLRAKIISMILNNGPSAQKEFYALNQSKQRIDTILDELRSEKLIRKSGTTFSI</sequence>
<evidence type="ECO:0000313" key="15">
    <source>
        <dbReference type="Proteomes" id="UP000228920"/>
    </source>
</evidence>
<keyword evidence="11" id="KW-0234">DNA repair</keyword>
<dbReference type="GO" id="GO:0034039">
    <property type="term" value="F:8-oxo-7,8-dihydroguanine DNA N-glycosylase activity"/>
    <property type="evidence" value="ECO:0007669"/>
    <property type="project" value="TreeGrafter"/>
</dbReference>
<dbReference type="Gene3D" id="1.10.1670.10">
    <property type="entry name" value="Helix-hairpin-Helix base-excision DNA repair enzymes (C-terminal)"/>
    <property type="match status" value="1"/>
</dbReference>
<evidence type="ECO:0000259" key="13">
    <source>
        <dbReference type="SMART" id="SM00478"/>
    </source>
</evidence>
<dbReference type="InterPro" id="IPR004036">
    <property type="entry name" value="Endonuclease-III-like_CS2"/>
</dbReference>
<dbReference type="Gene3D" id="1.10.340.30">
    <property type="entry name" value="Hypothetical protein, domain 2"/>
    <property type="match status" value="1"/>
</dbReference>
<evidence type="ECO:0000256" key="2">
    <source>
        <dbReference type="ARBA" id="ARBA00001966"/>
    </source>
</evidence>
<dbReference type="InterPro" id="IPR023170">
    <property type="entry name" value="HhH_base_excis_C"/>
</dbReference>
<keyword evidence="6" id="KW-0479">Metal-binding</keyword>
<gene>
    <name evidence="14" type="ORF">COY32_04050</name>
</gene>
<dbReference type="GO" id="GO:0035485">
    <property type="term" value="F:adenine/guanine mispair binding"/>
    <property type="evidence" value="ECO:0007669"/>
    <property type="project" value="TreeGrafter"/>
</dbReference>
<dbReference type="GO" id="GO:0006284">
    <property type="term" value="P:base-excision repair"/>
    <property type="evidence" value="ECO:0007669"/>
    <property type="project" value="InterPro"/>
</dbReference>
<evidence type="ECO:0000256" key="10">
    <source>
        <dbReference type="ARBA" id="ARBA00023014"/>
    </source>
</evidence>
<dbReference type="GO" id="GO:0046872">
    <property type="term" value="F:metal ion binding"/>
    <property type="evidence" value="ECO:0007669"/>
    <property type="project" value="UniProtKB-KW"/>
</dbReference>
<dbReference type="InterPro" id="IPR000445">
    <property type="entry name" value="HhH_motif"/>
</dbReference>
<evidence type="ECO:0000256" key="7">
    <source>
        <dbReference type="ARBA" id="ARBA00022763"/>
    </source>
</evidence>
<comment type="catalytic activity">
    <reaction evidence="1">
        <text>Hydrolyzes free adenine bases from 7,8-dihydro-8-oxoguanine:adenine mismatched double-stranded DNA, leaving an apurinic site.</text>
        <dbReference type="EC" id="3.2.2.31"/>
    </reaction>
</comment>
<organism evidence="14 15">
    <name type="scientific">candidate division WWE3 bacterium CG_4_10_14_0_2_um_filter_41_14</name>
    <dbReference type="NCBI Taxonomy" id="1975072"/>
    <lineage>
        <taxon>Bacteria</taxon>
        <taxon>Katanobacteria</taxon>
    </lineage>
</organism>
<keyword evidence="9" id="KW-0408">Iron</keyword>
<evidence type="ECO:0000256" key="8">
    <source>
        <dbReference type="ARBA" id="ARBA00022801"/>
    </source>
</evidence>
<dbReference type="Pfam" id="PF00633">
    <property type="entry name" value="HHH"/>
    <property type="match status" value="1"/>
</dbReference>
<dbReference type="SMART" id="SM00478">
    <property type="entry name" value="ENDO3c"/>
    <property type="match status" value="1"/>
</dbReference>
<dbReference type="CDD" id="cd00056">
    <property type="entry name" value="ENDO3c"/>
    <property type="match status" value="1"/>
</dbReference>
<evidence type="ECO:0000256" key="3">
    <source>
        <dbReference type="ARBA" id="ARBA00008343"/>
    </source>
</evidence>
<keyword evidence="8" id="KW-0378">Hydrolase</keyword>
<dbReference type="GO" id="GO:0032357">
    <property type="term" value="F:oxidized purine DNA binding"/>
    <property type="evidence" value="ECO:0007669"/>
    <property type="project" value="TreeGrafter"/>
</dbReference>
<evidence type="ECO:0000256" key="9">
    <source>
        <dbReference type="ARBA" id="ARBA00023004"/>
    </source>
</evidence>
<protein>
    <recommendedName>
        <fullName evidence="5">Adenine DNA glycosylase</fullName>
        <ecNumber evidence="4">3.2.2.31</ecNumber>
    </recommendedName>
</protein>
<keyword evidence="14" id="KW-0255">Endonuclease</keyword>
<dbReference type="EC" id="3.2.2.31" evidence="4"/>
<name>A0A2M7TII5_UNCKA</name>
<keyword evidence="7" id="KW-0227">DNA damage</keyword>
<dbReference type="AlphaFoldDB" id="A0A2M7TII5"/>
<dbReference type="InterPro" id="IPR044298">
    <property type="entry name" value="MIG/MutY"/>
</dbReference>
<dbReference type="PANTHER" id="PTHR42944">
    <property type="entry name" value="ADENINE DNA GLYCOSYLASE"/>
    <property type="match status" value="1"/>
</dbReference>
<evidence type="ECO:0000256" key="11">
    <source>
        <dbReference type="ARBA" id="ARBA00023204"/>
    </source>
</evidence>
<evidence type="ECO:0000256" key="6">
    <source>
        <dbReference type="ARBA" id="ARBA00022723"/>
    </source>
</evidence>
<dbReference type="Pfam" id="PF00730">
    <property type="entry name" value="HhH-GPD"/>
    <property type="match status" value="1"/>
</dbReference>
<keyword evidence="10" id="KW-0411">Iron-sulfur</keyword>
<dbReference type="GO" id="GO:0006298">
    <property type="term" value="P:mismatch repair"/>
    <property type="evidence" value="ECO:0007669"/>
    <property type="project" value="TreeGrafter"/>
</dbReference>
<keyword evidence="14" id="KW-0540">Nuclease</keyword>
<feature type="domain" description="HhH-GPD" evidence="13">
    <location>
        <begin position="54"/>
        <end position="202"/>
    </location>
</feature>
<evidence type="ECO:0000256" key="12">
    <source>
        <dbReference type="ARBA" id="ARBA00023295"/>
    </source>
</evidence>
<evidence type="ECO:0000256" key="4">
    <source>
        <dbReference type="ARBA" id="ARBA00012045"/>
    </source>
</evidence>
<dbReference type="Proteomes" id="UP000228920">
    <property type="component" value="Unassembled WGS sequence"/>
</dbReference>
<evidence type="ECO:0000256" key="5">
    <source>
        <dbReference type="ARBA" id="ARBA00022023"/>
    </source>
</evidence>